<dbReference type="Proteomes" id="UP000198402">
    <property type="component" value="Unassembled WGS sequence"/>
</dbReference>
<organism evidence="1 2">
    <name type="scientific">Secundilactobacillus silagei JCM 19001</name>
    <dbReference type="NCBI Taxonomy" id="1302250"/>
    <lineage>
        <taxon>Bacteria</taxon>
        <taxon>Bacillati</taxon>
        <taxon>Bacillota</taxon>
        <taxon>Bacilli</taxon>
        <taxon>Lactobacillales</taxon>
        <taxon>Lactobacillaceae</taxon>
        <taxon>Secundilactobacillus</taxon>
    </lineage>
</organism>
<proteinExistence type="predicted"/>
<dbReference type="AlphaFoldDB" id="A0A1Z5IFH2"/>
<comment type="caution">
    <text evidence="1">The sequence shown here is derived from an EMBL/GenBank/DDBJ whole genome shotgun (WGS) entry which is preliminary data.</text>
</comment>
<protein>
    <submittedName>
        <fullName evidence="1">Uncharacterized protein</fullName>
    </submittedName>
</protein>
<keyword evidence="2" id="KW-1185">Reference proteome</keyword>
<evidence type="ECO:0000313" key="1">
    <source>
        <dbReference type="EMBL" id="GAX00399.1"/>
    </source>
</evidence>
<reference evidence="1 2" key="1">
    <citation type="submission" date="2015-11" db="EMBL/GenBank/DDBJ databases">
        <title>Draft genome sequences of new species of the genus Lactobacillus isolated from orchardgrass silage.</title>
        <authorList>
            <person name="Tohno M."/>
            <person name="Tanizawa Y."/>
            <person name="Arita M."/>
        </authorList>
    </citation>
    <scope>NUCLEOTIDE SEQUENCE [LARGE SCALE GENOMIC DNA]</scope>
    <source>
        <strain evidence="1 2">IWT126</strain>
    </source>
</reference>
<dbReference type="EMBL" id="BCMG01000002">
    <property type="protein sequence ID" value="GAX00399.1"/>
    <property type="molecule type" value="Genomic_DNA"/>
</dbReference>
<evidence type="ECO:0000313" key="2">
    <source>
        <dbReference type="Proteomes" id="UP000198402"/>
    </source>
</evidence>
<dbReference type="STRING" id="1302250.GCA_001313225_01585"/>
<accession>A0A1Z5IFH2</accession>
<sequence>MKQHVILAALVFYAALHLQNTDLIMIALSIWSIR</sequence>
<gene>
    <name evidence="1" type="ORF">IWT126_00414</name>
</gene>
<name>A0A1Z5IFH2_9LACO</name>